<evidence type="ECO:0000256" key="1">
    <source>
        <dbReference type="SAM" id="MobiDB-lite"/>
    </source>
</evidence>
<feature type="compositionally biased region" description="Low complexity" evidence="1">
    <location>
        <begin position="299"/>
        <end position="323"/>
    </location>
</feature>
<proteinExistence type="predicted"/>
<feature type="compositionally biased region" description="Basic and acidic residues" evidence="1">
    <location>
        <begin position="282"/>
        <end position="293"/>
    </location>
</feature>
<protein>
    <submittedName>
        <fullName evidence="2">RlsG</fullName>
    </submittedName>
</protein>
<dbReference type="InterPro" id="IPR010919">
    <property type="entry name" value="SAND-like_dom_sf"/>
</dbReference>
<organism evidence="2">
    <name type="scientific">Yamagishiella unicocca</name>
    <dbReference type="NCBI Taxonomy" id="51707"/>
    <lineage>
        <taxon>Eukaryota</taxon>
        <taxon>Viridiplantae</taxon>
        <taxon>Chlorophyta</taxon>
        <taxon>core chlorophytes</taxon>
        <taxon>Chlorophyceae</taxon>
        <taxon>CS clade</taxon>
        <taxon>Chlamydomonadales</taxon>
        <taxon>Volvocaceae</taxon>
        <taxon>Yamagishiella</taxon>
    </lineage>
</organism>
<sequence length="951" mass="97715">MESSSVALTKPSQSAALQQHFLASEATQLERLVNLPASEDRAPQYRCMSTLAVAKEQFEAAVPAGTTTTQAMEGATYSRASAPKNAEQSRAAAAKRPRAPLKTISVMCSPPPAEQVAAKHLRGLERMRQLPKAGKCAGGSDSGNPSAVSQDGERDEEEPKSDLAAGAEKLPTVYGIFHPDRYLNGEDCIDYQGNFITRSKFERLGGSLMAKWHRSIRVVTTDEPLGSWLTRRGLPVLKGNPRNRRLVGKDEDECARPTVRRTGAGGKGTKGNTPTPADVNEAPERSGEWDLRDPPPSAAAPQAAVSEQAARGAWGAAARASRGPSPGLADTPQGRMGGGTGGASEANDSRSAGLVRGAAGGDVPAGAPQRAANDDVAWGHPGTGMAGMGSGAFCAEATAACPFKLQRCESAAASCSASARTSWLPGPDDAAVLPHGAMRWAAGGFSPGSPQASSEASLQPGGALLAAHTDCPPGGVQPFILPAHQPGGAGSAPFASAAGVRAAVTEGGLLTGGAAGAMAGAGGQQQQTQPEISDPDWLSWAWDEYSGGEGGVLAAGAVADRPYPPPKCWPEQQQAHAGTDELPYSSGRADADGRDRLILSVTSSRAFPSRPEAHQQRQPEGTVGGGPNQSHAQQQHLMDARSFLLKDQHEQRLALPAQRQLLSGGAAVGIGGWGSLSSPCEPRAGGGLAGFGAAHAPPHQLHPKHDMLLHTSSSSMGHHVLGPRGSTSSVTTGSSISGGTPNLPLHPVGEVASDRTGQLFGGGILASRAAHHNRIEATKQELLRAVRGGAGCGSLAAWGPPKFGAELSLAPAGPQSPQLQRKVAVNFEARVQQLMRCGGGGSGGFDAKSGWGLNGVASRQDAAGGRHGGACGGHGNSSYGNNTDGVRLQALRMLRTINEPQPPWPTAPGPVPQQPVQGNGAVEMSPKSHDVHAQGVLQGWGAPLAWNFQSM</sequence>
<gene>
    <name evidence="2" type="primary">rlsG</name>
</gene>
<feature type="region of interest" description="Disordered" evidence="1">
    <location>
        <begin position="564"/>
        <end position="634"/>
    </location>
</feature>
<dbReference type="EMBL" id="KU257978">
    <property type="protein sequence ID" value="ARO50071.1"/>
    <property type="molecule type" value="Genomic_DNA"/>
</dbReference>
<feature type="region of interest" description="Disordered" evidence="1">
    <location>
        <begin position="724"/>
        <end position="743"/>
    </location>
</feature>
<name>A0A1W6R6K2_9CHLO</name>
<feature type="region of interest" description="Disordered" evidence="1">
    <location>
        <begin position="131"/>
        <end position="167"/>
    </location>
</feature>
<evidence type="ECO:0000313" key="2">
    <source>
        <dbReference type="EMBL" id="ARO50071.1"/>
    </source>
</evidence>
<dbReference type="Gene3D" id="3.10.390.10">
    <property type="entry name" value="SAND domain-like"/>
    <property type="match status" value="1"/>
</dbReference>
<dbReference type="AlphaFoldDB" id="A0A1W6R6K2"/>
<accession>A0A1W6R6K2</accession>
<feature type="region of interest" description="Disordered" evidence="1">
    <location>
        <begin position="78"/>
        <end position="107"/>
    </location>
</feature>
<feature type="region of interest" description="Disordered" evidence="1">
    <location>
        <begin position="240"/>
        <end position="378"/>
    </location>
</feature>
<dbReference type="SUPFAM" id="SSF63763">
    <property type="entry name" value="SAND domain-like"/>
    <property type="match status" value="1"/>
</dbReference>
<feature type="compositionally biased region" description="Low complexity" evidence="1">
    <location>
        <begin position="725"/>
        <end position="740"/>
    </location>
</feature>
<reference evidence="2" key="1">
    <citation type="journal article" date="2017" name="J. Evol. Biol.">
        <title>Genetic Basis for Soma is Present in Undifferentiated Volvocine Green Algae.</title>
        <authorList>
            <person name="Grochau-Wright Z.I."/>
            <person name="Hanschen E.R."/>
            <person name="Ferris P.J."/>
            <person name="Hamaji T."/>
            <person name="Nozaki H."/>
            <person name="Olson B.J.S.C."/>
            <person name="Michod R.E."/>
        </authorList>
    </citation>
    <scope>NUCLEOTIDE SEQUENCE</scope>
    <source>
        <strain evidence="2">NIES 1861</strain>
    </source>
</reference>